<dbReference type="EnsemblPlants" id="AUR62035910-RA">
    <property type="protein sequence ID" value="AUR62035910-RA:cds"/>
    <property type="gene ID" value="AUR62035910"/>
</dbReference>
<dbReference type="Proteomes" id="UP000596660">
    <property type="component" value="Unplaced"/>
</dbReference>
<dbReference type="OMA" id="LARAEPW"/>
<evidence type="ECO:0000313" key="1">
    <source>
        <dbReference type="EnsemblPlants" id="AUR62035910-RA:cds"/>
    </source>
</evidence>
<dbReference type="SUPFAM" id="SSF56219">
    <property type="entry name" value="DNase I-like"/>
    <property type="match status" value="1"/>
</dbReference>
<protein>
    <submittedName>
        <fullName evidence="1">Uncharacterized protein</fullName>
    </submittedName>
</protein>
<dbReference type="AlphaFoldDB" id="A0A803MVI3"/>
<dbReference type="PANTHER" id="PTHR35218">
    <property type="entry name" value="RNASE H DOMAIN-CONTAINING PROTEIN"/>
    <property type="match status" value="1"/>
</dbReference>
<sequence>METKIDSVRLEGIRNKCGFSNGLCLSSVGLSGGIGLWWNDNNVNVVSYSNNHIAVDVSNNGNNNVWRAIGVYGWPENENKHQTWLLMKNLRQQSPHPTIFFGDFSEILSAGEKCGGGSRRDRCMDNFRECLDSMGVCDLGYKGNIYTRQRGLS</sequence>
<evidence type="ECO:0000313" key="2">
    <source>
        <dbReference type="Proteomes" id="UP000596660"/>
    </source>
</evidence>
<reference evidence="1" key="2">
    <citation type="submission" date="2021-03" db="UniProtKB">
        <authorList>
            <consortium name="EnsemblPlants"/>
        </authorList>
    </citation>
    <scope>IDENTIFICATION</scope>
</reference>
<reference evidence="1" key="1">
    <citation type="journal article" date="2017" name="Nature">
        <title>The genome of Chenopodium quinoa.</title>
        <authorList>
            <person name="Jarvis D.E."/>
            <person name="Ho Y.S."/>
            <person name="Lightfoot D.J."/>
            <person name="Schmoeckel S.M."/>
            <person name="Li B."/>
            <person name="Borm T.J.A."/>
            <person name="Ohyanagi H."/>
            <person name="Mineta K."/>
            <person name="Michell C.T."/>
            <person name="Saber N."/>
            <person name="Kharbatia N.M."/>
            <person name="Rupper R.R."/>
            <person name="Sharp A.R."/>
            <person name="Dally N."/>
            <person name="Boughton B.A."/>
            <person name="Woo Y.H."/>
            <person name="Gao G."/>
            <person name="Schijlen E.G.W.M."/>
            <person name="Guo X."/>
            <person name="Momin A.A."/>
            <person name="Negrao S."/>
            <person name="Al-Babili S."/>
            <person name="Gehring C."/>
            <person name="Roessner U."/>
            <person name="Jung C."/>
            <person name="Murphy K."/>
            <person name="Arold S.T."/>
            <person name="Gojobori T."/>
            <person name="van der Linden C.G."/>
            <person name="van Loo E.N."/>
            <person name="Jellen E.N."/>
            <person name="Maughan P.J."/>
            <person name="Tester M."/>
        </authorList>
    </citation>
    <scope>NUCLEOTIDE SEQUENCE [LARGE SCALE GENOMIC DNA]</scope>
    <source>
        <strain evidence="1">cv. PI 614886</strain>
    </source>
</reference>
<accession>A0A803MVI3</accession>
<organism evidence="1 2">
    <name type="scientific">Chenopodium quinoa</name>
    <name type="common">Quinoa</name>
    <dbReference type="NCBI Taxonomy" id="63459"/>
    <lineage>
        <taxon>Eukaryota</taxon>
        <taxon>Viridiplantae</taxon>
        <taxon>Streptophyta</taxon>
        <taxon>Embryophyta</taxon>
        <taxon>Tracheophyta</taxon>
        <taxon>Spermatophyta</taxon>
        <taxon>Magnoliopsida</taxon>
        <taxon>eudicotyledons</taxon>
        <taxon>Gunneridae</taxon>
        <taxon>Pentapetalae</taxon>
        <taxon>Caryophyllales</taxon>
        <taxon>Chenopodiaceae</taxon>
        <taxon>Chenopodioideae</taxon>
        <taxon>Atripliceae</taxon>
        <taxon>Chenopodium</taxon>
    </lineage>
</organism>
<dbReference type="Gene3D" id="3.60.10.10">
    <property type="entry name" value="Endonuclease/exonuclease/phosphatase"/>
    <property type="match status" value="1"/>
</dbReference>
<dbReference type="InterPro" id="IPR036691">
    <property type="entry name" value="Endo/exonu/phosph_ase_sf"/>
</dbReference>
<keyword evidence="2" id="KW-1185">Reference proteome</keyword>
<dbReference type="Gramene" id="AUR62035910-RA">
    <property type="protein sequence ID" value="AUR62035910-RA:cds"/>
    <property type="gene ID" value="AUR62035910"/>
</dbReference>
<dbReference type="PANTHER" id="PTHR35218:SF9">
    <property type="entry name" value="ENDONUCLEASE_EXONUCLEASE_PHOSPHATASE DOMAIN-CONTAINING PROTEIN"/>
    <property type="match status" value="1"/>
</dbReference>
<name>A0A803MVI3_CHEQI</name>
<proteinExistence type="predicted"/>